<dbReference type="GO" id="GO:0003998">
    <property type="term" value="F:acylphosphatase activity"/>
    <property type="evidence" value="ECO:0007669"/>
    <property type="project" value="UniProtKB-EC"/>
</dbReference>
<comment type="caution">
    <text evidence="8">The sequence shown here is derived from an EMBL/GenBank/DDBJ whole genome shotgun (WGS) entry which is preliminary data.</text>
</comment>
<dbReference type="InterPro" id="IPR020456">
    <property type="entry name" value="Acylphosphatase"/>
</dbReference>
<evidence type="ECO:0000256" key="6">
    <source>
        <dbReference type="RuleBase" id="RU004168"/>
    </source>
</evidence>
<feature type="active site" evidence="5">
    <location>
        <position position="24"/>
    </location>
</feature>
<feature type="active site" evidence="5">
    <location>
        <position position="42"/>
    </location>
</feature>
<name>A0ABS2Q6F2_9BACL</name>
<reference evidence="8 9" key="1">
    <citation type="submission" date="2021-01" db="EMBL/GenBank/DDBJ databases">
        <title>Genomic Encyclopedia of Type Strains, Phase IV (KMG-IV): sequencing the most valuable type-strain genomes for metagenomic binning, comparative biology and taxonomic classification.</title>
        <authorList>
            <person name="Goeker M."/>
        </authorList>
    </citation>
    <scope>NUCLEOTIDE SEQUENCE [LARGE SCALE GENOMIC DNA]</scope>
    <source>
        <strain evidence="8 9">DSM 100968</strain>
    </source>
</reference>
<dbReference type="RefSeq" id="WP_205005716.1">
    <property type="nucleotide sequence ID" value="NZ_CBCRXA010000004.1"/>
</dbReference>
<dbReference type="EMBL" id="JAFBEV010000005">
    <property type="protein sequence ID" value="MBM7657374.1"/>
    <property type="molecule type" value="Genomic_DNA"/>
</dbReference>
<evidence type="ECO:0000256" key="4">
    <source>
        <dbReference type="ARBA" id="ARBA00047645"/>
    </source>
</evidence>
<dbReference type="PROSITE" id="PS00151">
    <property type="entry name" value="ACYLPHOSPHATASE_2"/>
    <property type="match status" value="1"/>
</dbReference>
<dbReference type="Proteomes" id="UP000823201">
    <property type="component" value="Unassembled WGS sequence"/>
</dbReference>
<evidence type="ECO:0000313" key="9">
    <source>
        <dbReference type="Proteomes" id="UP000823201"/>
    </source>
</evidence>
<dbReference type="Gene3D" id="3.30.70.100">
    <property type="match status" value="1"/>
</dbReference>
<evidence type="ECO:0000256" key="5">
    <source>
        <dbReference type="PROSITE-ProRule" id="PRU00520"/>
    </source>
</evidence>
<dbReference type="PRINTS" id="PR00112">
    <property type="entry name" value="ACYLPHPHTASE"/>
</dbReference>
<keyword evidence="5 8" id="KW-0378">Hydrolase</keyword>
<keyword evidence="9" id="KW-1185">Reference proteome</keyword>
<dbReference type="PANTHER" id="PTHR47268">
    <property type="entry name" value="ACYLPHOSPHATASE"/>
    <property type="match status" value="1"/>
</dbReference>
<evidence type="ECO:0000256" key="2">
    <source>
        <dbReference type="ARBA" id="ARBA00012150"/>
    </source>
</evidence>
<organism evidence="8 9">
    <name type="scientific">Sporolactobacillus spathodeae</name>
    <dbReference type="NCBI Taxonomy" id="1465502"/>
    <lineage>
        <taxon>Bacteria</taxon>
        <taxon>Bacillati</taxon>
        <taxon>Bacillota</taxon>
        <taxon>Bacilli</taxon>
        <taxon>Bacillales</taxon>
        <taxon>Sporolactobacillaceae</taxon>
        <taxon>Sporolactobacillus</taxon>
    </lineage>
</organism>
<proteinExistence type="inferred from homology"/>
<dbReference type="InterPro" id="IPR001792">
    <property type="entry name" value="Acylphosphatase-like_dom"/>
</dbReference>
<sequence length="99" mass="11117">MERSVQLKNVHLLVEGRVQAVGFRYFTWQTAKKLRICGWVRNRADGAVEIKAEGSTTDVDAFIAAVKKGSPFSRVQHVSIYVADYPEHFSSFEIVDSLG</sequence>
<dbReference type="InterPro" id="IPR017968">
    <property type="entry name" value="Acylphosphatase_CS"/>
</dbReference>
<dbReference type="SUPFAM" id="SSF54975">
    <property type="entry name" value="Acylphosphatase/BLUF domain-like"/>
    <property type="match status" value="1"/>
</dbReference>
<dbReference type="Pfam" id="PF00708">
    <property type="entry name" value="Acylphosphatase"/>
    <property type="match status" value="1"/>
</dbReference>
<evidence type="ECO:0000259" key="7">
    <source>
        <dbReference type="PROSITE" id="PS51160"/>
    </source>
</evidence>
<accession>A0ABS2Q6F2</accession>
<evidence type="ECO:0000313" key="8">
    <source>
        <dbReference type="EMBL" id="MBM7657374.1"/>
    </source>
</evidence>
<dbReference type="InterPro" id="IPR036046">
    <property type="entry name" value="Acylphosphatase-like_dom_sf"/>
</dbReference>
<comment type="catalytic activity">
    <reaction evidence="4 5">
        <text>an acyl phosphate + H2O = a carboxylate + phosphate + H(+)</text>
        <dbReference type="Rhea" id="RHEA:14965"/>
        <dbReference type="ChEBI" id="CHEBI:15377"/>
        <dbReference type="ChEBI" id="CHEBI:15378"/>
        <dbReference type="ChEBI" id="CHEBI:29067"/>
        <dbReference type="ChEBI" id="CHEBI:43474"/>
        <dbReference type="ChEBI" id="CHEBI:59918"/>
        <dbReference type="EC" id="3.6.1.7"/>
    </reaction>
</comment>
<gene>
    <name evidence="8" type="ORF">JOC27_000817</name>
</gene>
<dbReference type="PROSITE" id="PS51160">
    <property type="entry name" value="ACYLPHOSPHATASE_3"/>
    <property type="match status" value="1"/>
</dbReference>
<comment type="similarity">
    <text evidence="1 6">Belongs to the acylphosphatase family.</text>
</comment>
<protein>
    <recommendedName>
        <fullName evidence="3 5">acylphosphatase</fullName>
        <ecNumber evidence="2 5">3.6.1.7</ecNumber>
    </recommendedName>
</protein>
<dbReference type="EC" id="3.6.1.7" evidence="2 5"/>
<evidence type="ECO:0000256" key="3">
    <source>
        <dbReference type="ARBA" id="ARBA00015991"/>
    </source>
</evidence>
<evidence type="ECO:0000256" key="1">
    <source>
        <dbReference type="ARBA" id="ARBA00005614"/>
    </source>
</evidence>
<feature type="domain" description="Acylphosphatase-like" evidence="7">
    <location>
        <begin position="9"/>
        <end position="96"/>
    </location>
</feature>
<dbReference type="PANTHER" id="PTHR47268:SF4">
    <property type="entry name" value="ACYLPHOSPHATASE"/>
    <property type="match status" value="1"/>
</dbReference>